<keyword evidence="3" id="KW-1185">Reference proteome</keyword>
<dbReference type="EMBL" id="AWUE01021816">
    <property type="protein sequence ID" value="OMO60813.1"/>
    <property type="molecule type" value="Genomic_DNA"/>
</dbReference>
<protein>
    <recommendedName>
        <fullName evidence="1">F-box domain-containing protein</fullName>
    </recommendedName>
</protein>
<feature type="domain" description="F-box" evidence="1">
    <location>
        <begin position="11"/>
        <end position="46"/>
    </location>
</feature>
<comment type="caution">
    <text evidence="2">The sequence shown here is derived from an EMBL/GenBank/DDBJ whole genome shotgun (WGS) entry which is preliminary data.</text>
</comment>
<dbReference type="CDD" id="cd09917">
    <property type="entry name" value="F-box_SF"/>
    <property type="match status" value="1"/>
</dbReference>
<proteinExistence type="predicted"/>
<dbReference type="Gene3D" id="1.20.1280.50">
    <property type="match status" value="1"/>
</dbReference>
<dbReference type="InterPro" id="IPR001810">
    <property type="entry name" value="F-box_dom"/>
</dbReference>
<sequence>MSAMEASWEWLPETALDLILKKLVSLWDFVRFSAVCKRWNSIANENRKKDVRADQK</sequence>
<gene>
    <name evidence="2" type="ORF">COLO4_33746</name>
</gene>
<organism evidence="2 3">
    <name type="scientific">Corchorus olitorius</name>
    <dbReference type="NCBI Taxonomy" id="93759"/>
    <lineage>
        <taxon>Eukaryota</taxon>
        <taxon>Viridiplantae</taxon>
        <taxon>Streptophyta</taxon>
        <taxon>Embryophyta</taxon>
        <taxon>Tracheophyta</taxon>
        <taxon>Spermatophyta</taxon>
        <taxon>Magnoliopsida</taxon>
        <taxon>eudicotyledons</taxon>
        <taxon>Gunneridae</taxon>
        <taxon>Pentapetalae</taxon>
        <taxon>rosids</taxon>
        <taxon>malvids</taxon>
        <taxon>Malvales</taxon>
        <taxon>Malvaceae</taxon>
        <taxon>Grewioideae</taxon>
        <taxon>Apeibeae</taxon>
        <taxon>Corchorus</taxon>
    </lineage>
</organism>
<dbReference type="InterPro" id="IPR036047">
    <property type="entry name" value="F-box-like_dom_sf"/>
</dbReference>
<dbReference type="SUPFAM" id="SSF81383">
    <property type="entry name" value="F-box domain"/>
    <property type="match status" value="1"/>
</dbReference>
<dbReference type="AlphaFoldDB" id="A0A1R3GRU5"/>
<evidence type="ECO:0000313" key="2">
    <source>
        <dbReference type="EMBL" id="OMO60813.1"/>
    </source>
</evidence>
<dbReference type="OrthoDB" id="988734at2759"/>
<dbReference type="Pfam" id="PF12937">
    <property type="entry name" value="F-box-like"/>
    <property type="match status" value="1"/>
</dbReference>
<reference evidence="3" key="1">
    <citation type="submission" date="2013-09" db="EMBL/GenBank/DDBJ databases">
        <title>Corchorus olitorius genome sequencing.</title>
        <authorList>
            <person name="Alam M."/>
            <person name="Haque M.S."/>
            <person name="Islam M.S."/>
            <person name="Emdad E.M."/>
            <person name="Islam M.M."/>
            <person name="Ahmed B."/>
            <person name="Halim A."/>
            <person name="Hossen Q.M.M."/>
            <person name="Hossain M.Z."/>
            <person name="Ahmed R."/>
            <person name="Khan M.M."/>
            <person name="Islam R."/>
            <person name="Rashid M.M."/>
            <person name="Khan S.A."/>
            <person name="Rahman M.S."/>
            <person name="Alam M."/>
            <person name="Yahiya A.S."/>
            <person name="Khan M.S."/>
            <person name="Azam M.S."/>
            <person name="Haque T."/>
            <person name="Lashkar M.Z.H."/>
            <person name="Akhand A.I."/>
            <person name="Morshed G."/>
            <person name="Roy S."/>
            <person name="Uddin K.S."/>
            <person name="Rabeya T."/>
            <person name="Hossain A.S."/>
            <person name="Chowdhury A."/>
            <person name="Snigdha A.R."/>
            <person name="Mortoza M.S."/>
            <person name="Matin S.A."/>
            <person name="Hoque S.M.E."/>
            <person name="Islam M.K."/>
            <person name="Roy D.K."/>
            <person name="Haider R."/>
            <person name="Moosa M.M."/>
            <person name="Elias S.M."/>
            <person name="Hasan A.M."/>
            <person name="Jahan S."/>
            <person name="Shafiuddin M."/>
            <person name="Mahmood N."/>
            <person name="Shommy N.S."/>
        </authorList>
    </citation>
    <scope>NUCLEOTIDE SEQUENCE [LARGE SCALE GENOMIC DNA]</scope>
    <source>
        <strain evidence="3">cv. O-4</strain>
    </source>
</reference>
<name>A0A1R3GRU5_9ROSI</name>
<evidence type="ECO:0000259" key="1">
    <source>
        <dbReference type="Pfam" id="PF12937"/>
    </source>
</evidence>
<evidence type="ECO:0000313" key="3">
    <source>
        <dbReference type="Proteomes" id="UP000187203"/>
    </source>
</evidence>
<dbReference type="Proteomes" id="UP000187203">
    <property type="component" value="Unassembled WGS sequence"/>
</dbReference>
<accession>A0A1R3GRU5</accession>